<gene>
    <name evidence="1" type="ORF">CCMSSC00406_0001363</name>
</gene>
<comment type="caution">
    <text evidence="1">The sequence shown here is derived from an EMBL/GenBank/DDBJ whole genome shotgun (WGS) entry which is preliminary data.</text>
</comment>
<accession>A0ACB7IN38</accession>
<sequence>MDSVELLDKEIEECLEKARSLRELRNSQYSSTSRLPVDVLVLIFEALAFTKDPKSSEREAYSGSTGLPGDYHPCHNISHVCRSWRTLVLNMSAIWGIFYGDCSKKWMDSMTASRVKPNSPIFLRAPRSPIYKYSYKKQTHVLTFDAAKFGGLEVEVANHEIAAILHHIFRQHITLSVLTSLSLSWPTAGGGGGWRIQWNANAPRLEVMDFYNVPLRVTGGSFPMLQSFTMLFDFAWLYVTVVELLHALKAMPQLRSLKCTRIFADEHDPIPTDLQVQLPYLEHVTSLATPMHLRPYHIVSTQVLHLDNGTLELRDGPCAEYDVGLQISPSAFIAHRLLENPSTEGSEYILHS</sequence>
<reference evidence="1 2" key="1">
    <citation type="journal article" date="2021" name="Appl. Environ. Microbiol.">
        <title>Genetic linkage and physical mapping for an oyster mushroom Pleurotus cornucopiae and QTL analysis for the trait cap color.</title>
        <authorList>
            <person name="Zhang Y."/>
            <person name="Gao W."/>
            <person name="Sonnenberg A."/>
            <person name="Chen Q."/>
            <person name="Zhang J."/>
            <person name="Huang C."/>
        </authorList>
    </citation>
    <scope>NUCLEOTIDE SEQUENCE [LARGE SCALE GENOMIC DNA]</scope>
    <source>
        <strain evidence="1">CCMSSC00406</strain>
    </source>
</reference>
<evidence type="ECO:0000313" key="1">
    <source>
        <dbReference type="EMBL" id="KAG9218953.1"/>
    </source>
</evidence>
<evidence type="ECO:0000313" key="2">
    <source>
        <dbReference type="Proteomes" id="UP000824881"/>
    </source>
</evidence>
<dbReference type="EMBL" id="WQMT02000009">
    <property type="protein sequence ID" value="KAG9218953.1"/>
    <property type="molecule type" value="Genomic_DNA"/>
</dbReference>
<name>A0ACB7IN38_PLECO</name>
<organism evidence="1 2">
    <name type="scientific">Pleurotus cornucopiae</name>
    <name type="common">Cornucopia mushroom</name>
    <dbReference type="NCBI Taxonomy" id="5321"/>
    <lineage>
        <taxon>Eukaryota</taxon>
        <taxon>Fungi</taxon>
        <taxon>Dikarya</taxon>
        <taxon>Basidiomycota</taxon>
        <taxon>Agaricomycotina</taxon>
        <taxon>Agaricomycetes</taxon>
        <taxon>Agaricomycetidae</taxon>
        <taxon>Agaricales</taxon>
        <taxon>Pleurotineae</taxon>
        <taxon>Pleurotaceae</taxon>
        <taxon>Pleurotus</taxon>
    </lineage>
</organism>
<keyword evidence="2" id="KW-1185">Reference proteome</keyword>
<protein>
    <submittedName>
        <fullName evidence="1">Uncharacterized protein</fullName>
    </submittedName>
</protein>
<proteinExistence type="predicted"/>
<dbReference type="Proteomes" id="UP000824881">
    <property type="component" value="Unassembled WGS sequence"/>
</dbReference>